<keyword evidence="1" id="KW-0732">Signal</keyword>
<keyword evidence="4" id="KW-1185">Reference proteome</keyword>
<dbReference type="AlphaFoldDB" id="F4L3U0"/>
<dbReference type="SUPFAM" id="SSF56925">
    <property type="entry name" value="OMPA-like"/>
    <property type="match status" value="1"/>
</dbReference>
<proteinExistence type="predicted"/>
<dbReference type="Proteomes" id="UP000008461">
    <property type="component" value="Chromosome"/>
</dbReference>
<dbReference type="InterPro" id="IPR011250">
    <property type="entry name" value="OMP/PagP_B-barrel"/>
</dbReference>
<accession>F4L3U0</accession>
<reference key="2">
    <citation type="submission" date="2011-04" db="EMBL/GenBank/DDBJ databases">
        <title>Complete sequence of chromosome of Haliscomenobacter hydrossis DSM 1100.</title>
        <authorList>
            <consortium name="US DOE Joint Genome Institute (JGI-PGF)"/>
            <person name="Lucas S."/>
            <person name="Han J."/>
            <person name="Lapidus A."/>
            <person name="Bruce D."/>
            <person name="Goodwin L."/>
            <person name="Pitluck S."/>
            <person name="Peters L."/>
            <person name="Kyrpides N."/>
            <person name="Mavromatis K."/>
            <person name="Ivanova N."/>
            <person name="Ovchinnikova G."/>
            <person name="Pagani I."/>
            <person name="Daligault H."/>
            <person name="Detter J.C."/>
            <person name="Han C."/>
            <person name="Land M."/>
            <person name="Hauser L."/>
            <person name="Markowitz V."/>
            <person name="Cheng J.-F."/>
            <person name="Hugenholtz P."/>
            <person name="Woyke T."/>
            <person name="Wu D."/>
            <person name="Verbarg S."/>
            <person name="Frueling A."/>
            <person name="Brambilla E."/>
            <person name="Klenk H.-P."/>
            <person name="Eisen J.A."/>
        </authorList>
    </citation>
    <scope>NUCLEOTIDE SEQUENCE</scope>
    <source>
        <strain>DSM 1100</strain>
    </source>
</reference>
<dbReference type="InterPro" id="IPR045743">
    <property type="entry name" value="DUF6089"/>
</dbReference>
<gene>
    <name evidence="3" type="ordered locus">Halhy_0787</name>
</gene>
<organism evidence="3 4">
    <name type="scientific">Haliscomenobacter hydrossis (strain ATCC 27775 / DSM 1100 / LMG 10767 / O)</name>
    <dbReference type="NCBI Taxonomy" id="760192"/>
    <lineage>
        <taxon>Bacteria</taxon>
        <taxon>Pseudomonadati</taxon>
        <taxon>Bacteroidota</taxon>
        <taxon>Saprospiria</taxon>
        <taxon>Saprospirales</taxon>
        <taxon>Haliscomenobacteraceae</taxon>
        <taxon>Haliscomenobacter</taxon>
    </lineage>
</organism>
<dbReference type="Pfam" id="PF19573">
    <property type="entry name" value="DUF6089"/>
    <property type="match status" value="1"/>
</dbReference>
<feature type="chain" id="PRO_5003316416" evidence="1">
    <location>
        <begin position="23"/>
        <end position="254"/>
    </location>
</feature>
<evidence type="ECO:0000256" key="1">
    <source>
        <dbReference type="SAM" id="SignalP"/>
    </source>
</evidence>
<evidence type="ECO:0000313" key="4">
    <source>
        <dbReference type="Proteomes" id="UP000008461"/>
    </source>
</evidence>
<dbReference type="OrthoDB" id="654178at2"/>
<name>F4L3U0_HALH1</name>
<sequence length="254" mass="28596">MKQYCFSSLLALLAIAWLPLGAQTTLANPFKFPSEGGVLFGVSNYAGDIVKKGDYDLGAACFLFGAYYRLYTNNNLSWRFGLNQGSLKGDDLDWVGTDRIGRGFNFSTPLTEITSRVEYDFMNHRRWSVPNGFQRKFSFYLFAGVGVGFINPKTEYNSNLGNRYDLLIAEDEKNRGSTVFTIPFGGGIKIDLSERWIIGGEFGLNPVFNDYLDGISESANPKENDWYSIGGLTLSYRLQSVLNRRFFIKAEKSE</sequence>
<feature type="signal peptide" evidence="1">
    <location>
        <begin position="1"/>
        <end position="22"/>
    </location>
</feature>
<evidence type="ECO:0000313" key="3">
    <source>
        <dbReference type="EMBL" id="AEE48694.1"/>
    </source>
</evidence>
<dbReference type="RefSeq" id="WP_013763258.1">
    <property type="nucleotide sequence ID" value="NC_015510.1"/>
</dbReference>
<dbReference type="KEGG" id="hhy:Halhy_0787"/>
<dbReference type="HOGENOM" id="CLU_071588_3_0_10"/>
<reference evidence="3 4" key="1">
    <citation type="journal article" date="2011" name="Stand. Genomic Sci.">
        <title>Complete genome sequence of Haliscomenobacter hydrossis type strain (O).</title>
        <authorList>
            <consortium name="US DOE Joint Genome Institute (JGI-PGF)"/>
            <person name="Daligault H."/>
            <person name="Lapidus A."/>
            <person name="Zeytun A."/>
            <person name="Nolan M."/>
            <person name="Lucas S."/>
            <person name="Del Rio T.G."/>
            <person name="Tice H."/>
            <person name="Cheng J.F."/>
            <person name="Tapia R."/>
            <person name="Han C."/>
            <person name="Goodwin L."/>
            <person name="Pitluck S."/>
            <person name="Liolios K."/>
            <person name="Pagani I."/>
            <person name="Ivanova N."/>
            <person name="Huntemann M."/>
            <person name="Mavromatis K."/>
            <person name="Mikhailova N."/>
            <person name="Pati A."/>
            <person name="Chen A."/>
            <person name="Palaniappan K."/>
            <person name="Land M."/>
            <person name="Hauser L."/>
            <person name="Brambilla E.M."/>
            <person name="Rohde M."/>
            <person name="Verbarg S."/>
            <person name="Goker M."/>
            <person name="Bristow J."/>
            <person name="Eisen J.A."/>
            <person name="Markowitz V."/>
            <person name="Hugenholtz P."/>
            <person name="Kyrpides N.C."/>
            <person name="Klenk H.P."/>
            <person name="Woyke T."/>
        </authorList>
    </citation>
    <scope>NUCLEOTIDE SEQUENCE [LARGE SCALE GENOMIC DNA]</scope>
    <source>
        <strain evidence="4">ATCC 27775 / DSM 1100 / LMG 10767 / O</strain>
    </source>
</reference>
<dbReference type="EMBL" id="CP002691">
    <property type="protein sequence ID" value="AEE48694.1"/>
    <property type="molecule type" value="Genomic_DNA"/>
</dbReference>
<dbReference type="eggNOG" id="COG3637">
    <property type="taxonomic scope" value="Bacteria"/>
</dbReference>
<dbReference type="STRING" id="760192.Halhy_0787"/>
<protein>
    <submittedName>
        <fullName evidence="3">Thrombospondin type 3 repeat-containing protein</fullName>
    </submittedName>
</protein>
<evidence type="ECO:0000259" key="2">
    <source>
        <dbReference type="Pfam" id="PF19573"/>
    </source>
</evidence>
<feature type="domain" description="DUF6089" evidence="2">
    <location>
        <begin position="35"/>
        <end position="237"/>
    </location>
</feature>